<name>A0A4R1MTZ5_9FIRM</name>
<sequence>MNLKKLELSLEQENELILEYESYVEDLLENEDVNKMKEFKHHHYTTCFDHSLNVSFYSFVIAKRLGLDYVSTARGGLLHDLFLYDWRSDEPREGKHAFAHPHIALRNAEKSFELNKIEKDIIVKHMWPVTIKLPKYKESFIVSCVDKYCATMEFSNGLAKKLRYQLM</sequence>
<dbReference type="SUPFAM" id="SSF109604">
    <property type="entry name" value="HD-domain/PDEase-like"/>
    <property type="match status" value="1"/>
</dbReference>
<dbReference type="OrthoDB" id="360187at2"/>
<keyword evidence="1" id="KW-0175">Coiled coil</keyword>
<dbReference type="Proteomes" id="UP000294545">
    <property type="component" value="Unassembled WGS sequence"/>
</dbReference>
<feature type="coiled-coil region" evidence="1">
    <location>
        <begin position="3"/>
        <end position="30"/>
    </location>
</feature>
<keyword evidence="4" id="KW-1185">Reference proteome</keyword>
<evidence type="ECO:0000259" key="2">
    <source>
        <dbReference type="Pfam" id="PF01966"/>
    </source>
</evidence>
<evidence type="ECO:0000313" key="4">
    <source>
        <dbReference type="Proteomes" id="UP000294545"/>
    </source>
</evidence>
<evidence type="ECO:0000256" key="1">
    <source>
        <dbReference type="SAM" id="Coils"/>
    </source>
</evidence>
<reference evidence="3 4" key="1">
    <citation type="submission" date="2019-03" db="EMBL/GenBank/DDBJ databases">
        <title>Genomic Encyclopedia of Type Strains, Phase IV (KMG-IV): sequencing the most valuable type-strain genomes for metagenomic binning, comparative biology and taxonomic classification.</title>
        <authorList>
            <person name="Goeker M."/>
        </authorList>
    </citation>
    <scope>NUCLEOTIDE SEQUENCE [LARGE SCALE GENOMIC DNA]</scope>
    <source>
        <strain evidence="3 4">DSM 24176</strain>
    </source>
</reference>
<comment type="caution">
    <text evidence="3">The sequence shown here is derived from an EMBL/GenBank/DDBJ whole genome shotgun (WGS) entry which is preliminary data.</text>
</comment>
<organism evidence="3 4">
    <name type="scientific">Natranaerovirga hydrolytica</name>
    <dbReference type="NCBI Taxonomy" id="680378"/>
    <lineage>
        <taxon>Bacteria</taxon>
        <taxon>Bacillati</taxon>
        <taxon>Bacillota</taxon>
        <taxon>Clostridia</taxon>
        <taxon>Lachnospirales</taxon>
        <taxon>Natranaerovirgaceae</taxon>
        <taxon>Natranaerovirga</taxon>
    </lineage>
</organism>
<dbReference type="Pfam" id="PF01966">
    <property type="entry name" value="HD"/>
    <property type="match status" value="1"/>
</dbReference>
<dbReference type="InterPro" id="IPR006674">
    <property type="entry name" value="HD_domain"/>
</dbReference>
<dbReference type="RefSeq" id="WP_132282358.1">
    <property type="nucleotide sequence ID" value="NZ_SMGQ01000012.1"/>
</dbReference>
<dbReference type="AlphaFoldDB" id="A0A4R1MTZ5"/>
<proteinExistence type="predicted"/>
<accession>A0A4R1MTZ5</accession>
<dbReference type="EMBL" id="SMGQ01000012">
    <property type="protein sequence ID" value="TCK93453.1"/>
    <property type="molecule type" value="Genomic_DNA"/>
</dbReference>
<gene>
    <name evidence="3" type="ORF">EDC19_1646</name>
</gene>
<dbReference type="Gene3D" id="1.10.3210.10">
    <property type="entry name" value="Hypothetical protein af1432"/>
    <property type="match status" value="1"/>
</dbReference>
<protein>
    <recommendedName>
        <fullName evidence="2">HD domain-containing protein</fullName>
    </recommendedName>
</protein>
<feature type="domain" description="HD" evidence="2">
    <location>
        <begin position="48"/>
        <end position="148"/>
    </location>
</feature>
<evidence type="ECO:0000313" key="3">
    <source>
        <dbReference type="EMBL" id="TCK93453.1"/>
    </source>
</evidence>